<keyword evidence="3" id="KW-1185">Reference proteome</keyword>
<dbReference type="AlphaFoldDB" id="T0QGT5"/>
<dbReference type="InParanoid" id="T0QGT5"/>
<evidence type="ECO:0000256" key="1">
    <source>
        <dbReference type="SAM" id="MobiDB-lite"/>
    </source>
</evidence>
<dbReference type="Gene3D" id="2.60.40.10">
    <property type="entry name" value="Immunoglobulins"/>
    <property type="match status" value="1"/>
</dbReference>
<feature type="region of interest" description="Disordered" evidence="1">
    <location>
        <begin position="1"/>
        <end position="44"/>
    </location>
</feature>
<gene>
    <name evidence="2" type="ORF">SDRG_09380</name>
</gene>
<dbReference type="STRING" id="1156394.T0QGT5"/>
<dbReference type="InterPro" id="IPR013783">
    <property type="entry name" value="Ig-like_fold"/>
</dbReference>
<protein>
    <submittedName>
        <fullName evidence="2">Uncharacterized protein</fullName>
    </submittedName>
</protein>
<proteinExistence type="predicted"/>
<sequence length="1083" mass="118615">MDVDDTDSTSYAIAVAPLDDSSVTDSPRLDDDNEALPADDAEWPIVPDSVSLDAPDLTFDAPELALDAPETLSPSSTSSYHISIGSPDDSSIASHSRVSFQLQQALDVLLTQLSVTSLGPVVLWRWDHLELPQHLFFLCIDVGYAEDDPPVAVVPWQPLDTLLNTTTRFQLALLSNSVWFRLGVATSLPTDDESDDAAVLFSPWEVVTRCASLPPPAVQSDVSSATFSWPTWPLELLHCASLQLERCIGDDDVWRLEYNGLVGSVRVTDLPPQSRLVFRARLTHCADIVGTALLGATAETSDWTLLSIVTAPAMVCVWGAQQHWWLHAALSDALASAGAWTVVVSTGSETMQQPLRNFDTPYRLLHLQPDTEYNVHLQVQSGCCAATSPPERLRTSLSLHLDAVVSHLPSTQLRWSTLPPWLATSAVRLELQVYTANDTWTTSDAPANRDNAASSMVVDVAPQELLEVYRLTLHTGSADVASSVPVAVVQAIPLRLRGIGCHLRLEWSWALPPHLVEYSARFHVWLSRDRTPLERLEPAPTLFYEPDSNTYVTDVVLARATTYTCAVVAEIDEQFTSPLAGVSYSTAWPPCTVDVVDVTHASALLVLSLPTPDWCRTGLESRVEIEHDGAWVDAAPVTVATRTDGVCRLEGRLRSLPSHCECLVRLSVRWTTTHAFEAIAQTTFLTGCGLLTIQALDNGQLQLSWPPAPDAHAEYDIQCYVPSHRRFETRFSTFDTTYETPEMGLPLHVLWLRLQTRVGTLCALPGAPTLCLTAPAPPTVALADARHVTLHFGGLHRTQLPPHLHIETVLCTFEPLPRDASVDDHVHNTLTLRGLLPATSYRGRLCCTCTIDGLALVAASADIAFETTACAPDPPLVLHVEEIVLPVGRPARFVATSYLRVHWAPATPNGASIHGYALEMAWSHDGQQLTLPWRGVYVGVEPTYCPSADDLQHHDAFVHFRLQAANALGFSDFVGSAPLEVQSRVSGQPLPPTPTKPTRLSPLAPRQQVSAALPTVSIDGLVSPCKQYLASRHLNLPPAVFQAERKRWLEREGRLAPTPLDATVALYRPTQIRKQQQKHLSMQ</sequence>
<feature type="compositionally biased region" description="Acidic residues" evidence="1">
    <location>
        <begin position="31"/>
        <end position="42"/>
    </location>
</feature>
<accession>T0QGT5</accession>
<name>T0QGT5_SAPDV</name>
<dbReference type="Proteomes" id="UP000030762">
    <property type="component" value="Unassembled WGS sequence"/>
</dbReference>
<dbReference type="InterPro" id="IPR036116">
    <property type="entry name" value="FN3_sf"/>
</dbReference>
<dbReference type="VEuPathDB" id="FungiDB:SDRG_09380"/>
<dbReference type="EMBL" id="JH767161">
    <property type="protein sequence ID" value="EQC32845.1"/>
    <property type="molecule type" value="Genomic_DNA"/>
</dbReference>
<dbReference type="OrthoDB" id="79472at2759"/>
<dbReference type="SUPFAM" id="SSF49265">
    <property type="entry name" value="Fibronectin type III"/>
    <property type="match status" value="1"/>
</dbReference>
<organism evidence="2 3">
    <name type="scientific">Saprolegnia diclina (strain VS20)</name>
    <dbReference type="NCBI Taxonomy" id="1156394"/>
    <lineage>
        <taxon>Eukaryota</taxon>
        <taxon>Sar</taxon>
        <taxon>Stramenopiles</taxon>
        <taxon>Oomycota</taxon>
        <taxon>Saprolegniomycetes</taxon>
        <taxon>Saprolegniales</taxon>
        <taxon>Saprolegniaceae</taxon>
        <taxon>Saprolegnia</taxon>
    </lineage>
</organism>
<evidence type="ECO:0000313" key="2">
    <source>
        <dbReference type="EMBL" id="EQC32845.1"/>
    </source>
</evidence>
<dbReference type="RefSeq" id="XP_008613531.1">
    <property type="nucleotide sequence ID" value="XM_008615309.1"/>
</dbReference>
<evidence type="ECO:0000313" key="3">
    <source>
        <dbReference type="Proteomes" id="UP000030762"/>
    </source>
</evidence>
<reference evidence="2 3" key="1">
    <citation type="submission" date="2012-04" db="EMBL/GenBank/DDBJ databases">
        <title>The Genome Sequence of Saprolegnia declina VS20.</title>
        <authorList>
            <consortium name="The Broad Institute Genome Sequencing Platform"/>
            <person name="Russ C."/>
            <person name="Nusbaum C."/>
            <person name="Tyler B."/>
            <person name="van West P."/>
            <person name="Dieguez-Uribeondo J."/>
            <person name="de Bruijn I."/>
            <person name="Tripathy S."/>
            <person name="Jiang R."/>
            <person name="Young S.K."/>
            <person name="Zeng Q."/>
            <person name="Gargeya S."/>
            <person name="Fitzgerald M."/>
            <person name="Haas B."/>
            <person name="Abouelleil A."/>
            <person name="Alvarado L."/>
            <person name="Arachchi H.M."/>
            <person name="Berlin A."/>
            <person name="Chapman S.B."/>
            <person name="Goldberg J."/>
            <person name="Griggs A."/>
            <person name="Gujja S."/>
            <person name="Hansen M."/>
            <person name="Howarth C."/>
            <person name="Imamovic A."/>
            <person name="Larimer J."/>
            <person name="McCowen C."/>
            <person name="Montmayeur A."/>
            <person name="Murphy C."/>
            <person name="Neiman D."/>
            <person name="Pearson M."/>
            <person name="Priest M."/>
            <person name="Roberts A."/>
            <person name="Saif S."/>
            <person name="Shea T."/>
            <person name="Sisk P."/>
            <person name="Sykes S."/>
            <person name="Wortman J."/>
            <person name="Nusbaum C."/>
            <person name="Birren B."/>
        </authorList>
    </citation>
    <scope>NUCLEOTIDE SEQUENCE [LARGE SCALE GENOMIC DNA]</scope>
    <source>
        <strain evidence="2 3">VS20</strain>
    </source>
</reference>
<dbReference type="GeneID" id="19950107"/>